<dbReference type="InParanoid" id="A0A423WDE2"/>
<dbReference type="AlphaFoldDB" id="A0A423WDE2"/>
<feature type="signal peptide" evidence="1">
    <location>
        <begin position="1"/>
        <end position="18"/>
    </location>
</feature>
<name>A0A423WDE2_9PEZI</name>
<reference evidence="2 3" key="1">
    <citation type="submission" date="2015-09" db="EMBL/GenBank/DDBJ databases">
        <title>Host preference determinants of Valsa canker pathogens revealed by comparative genomics.</title>
        <authorList>
            <person name="Yin Z."/>
            <person name="Huang L."/>
        </authorList>
    </citation>
    <scope>NUCLEOTIDE SEQUENCE [LARGE SCALE GENOMIC DNA]</scope>
    <source>
        <strain evidence="2 3">SXYLt</strain>
    </source>
</reference>
<evidence type="ECO:0000256" key="1">
    <source>
        <dbReference type="SAM" id="SignalP"/>
    </source>
</evidence>
<comment type="caution">
    <text evidence="2">The sequence shown here is derived from an EMBL/GenBank/DDBJ whole genome shotgun (WGS) entry which is preliminary data.</text>
</comment>
<keyword evidence="3" id="KW-1185">Reference proteome</keyword>
<feature type="chain" id="PRO_5019220477" description="Cyanovirin-N domain-containing protein" evidence="1">
    <location>
        <begin position="19"/>
        <end position="136"/>
    </location>
</feature>
<evidence type="ECO:0000313" key="3">
    <source>
        <dbReference type="Proteomes" id="UP000285146"/>
    </source>
</evidence>
<sequence length="136" mass="14641">MQFTTLTQLLFASGAVMATPLSHDSPASPLSKRQTMQVGYGEQIQTSDDVNHWVVWVEGESACPATQTLTALNTSPCDQKFTLAGGTWQLANCNGNNEPQALQDANGNTIQSCTLDSDKIHCHNGLHDIKKHGKCA</sequence>
<evidence type="ECO:0008006" key="4">
    <source>
        <dbReference type="Google" id="ProtNLM"/>
    </source>
</evidence>
<accession>A0A423WDE2</accession>
<keyword evidence="1" id="KW-0732">Signal</keyword>
<protein>
    <recommendedName>
        <fullName evidence="4">Cyanovirin-N domain-containing protein</fullName>
    </recommendedName>
</protein>
<dbReference type="Proteomes" id="UP000285146">
    <property type="component" value="Unassembled WGS sequence"/>
</dbReference>
<gene>
    <name evidence="2" type="ORF">VPNG_07613</name>
</gene>
<proteinExistence type="predicted"/>
<dbReference type="EMBL" id="LKEB01000054">
    <property type="protein sequence ID" value="ROW01384.1"/>
    <property type="molecule type" value="Genomic_DNA"/>
</dbReference>
<evidence type="ECO:0000313" key="2">
    <source>
        <dbReference type="EMBL" id="ROW01384.1"/>
    </source>
</evidence>
<dbReference type="OrthoDB" id="4438755at2759"/>
<organism evidence="2 3">
    <name type="scientific">Cytospora leucostoma</name>
    <dbReference type="NCBI Taxonomy" id="1230097"/>
    <lineage>
        <taxon>Eukaryota</taxon>
        <taxon>Fungi</taxon>
        <taxon>Dikarya</taxon>
        <taxon>Ascomycota</taxon>
        <taxon>Pezizomycotina</taxon>
        <taxon>Sordariomycetes</taxon>
        <taxon>Sordariomycetidae</taxon>
        <taxon>Diaporthales</taxon>
        <taxon>Cytosporaceae</taxon>
        <taxon>Cytospora</taxon>
    </lineage>
</organism>